<dbReference type="EMBL" id="CP150496">
    <property type="protein sequence ID" value="WYW54588.1"/>
    <property type="molecule type" value="Genomic_DNA"/>
</dbReference>
<dbReference type="InterPro" id="IPR023753">
    <property type="entry name" value="FAD/NAD-binding_dom"/>
</dbReference>
<evidence type="ECO:0000256" key="1">
    <source>
        <dbReference type="SAM" id="Coils"/>
    </source>
</evidence>
<protein>
    <submittedName>
        <fullName evidence="3">FAD-dependent oxidoreductase</fullName>
    </submittedName>
</protein>
<evidence type="ECO:0000313" key="4">
    <source>
        <dbReference type="Proteomes" id="UP001491088"/>
    </source>
</evidence>
<dbReference type="SUPFAM" id="SSF51905">
    <property type="entry name" value="FAD/NAD(P)-binding domain"/>
    <property type="match status" value="1"/>
</dbReference>
<sequence>MIFDALIIGGGVSGLQCALVLGSAKDKPFFDQKKVGIIMHQKNSHLQNALFNNVLGLAPAKLGREILTEGKEHLEELYSEIQQIENEKVIAVKELADTYQIKTNKSTYISKIVVLALNYSKPFTIDGFEEYIIPHKKANPEKDRIQLLNNDQFIKKGLYCCGTIAGHRSQYAIAAGSGAAVATDILTLWNNNKHVKIHHKI</sequence>
<accession>A0ABZ2TP44</accession>
<feature type="domain" description="FAD/NAD(P)-binding" evidence="2">
    <location>
        <begin position="4"/>
        <end position="148"/>
    </location>
</feature>
<dbReference type="RefSeq" id="WP_340931665.1">
    <property type="nucleotide sequence ID" value="NZ_CP150496.1"/>
</dbReference>
<feature type="coiled-coil region" evidence="1">
    <location>
        <begin position="67"/>
        <end position="94"/>
    </location>
</feature>
<evidence type="ECO:0000259" key="2">
    <source>
        <dbReference type="Pfam" id="PF07992"/>
    </source>
</evidence>
<organism evidence="3 4">
    <name type="scientific">Polaribacter marinaquae</name>
    <dbReference type="NCBI Taxonomy" id="1642819"/>
    <lineage>
        <taxon>Bacteria</taxon>
        <taxon>Pseudomonadati</taxon>
        <taxon>Bacteroidota</taxon>
        <taxon>Flavobacteriia</taxon>
        <taxon>Flavobacteriales</taxon>
        <taxon>Flavobacteriaceae</taxon>
    </lineage>
</organism>
<keyword evidence="1" id="KW-0175">Coiled coil</keyword>
<keyword evidence="4" id="KW-1185">Reference proteome</keyword>
<reference evidence="3 4" key="1">
    <citation type="submission" date="2024-03" db="EMBL/GenBank/DDBJ databases">
        <authorList>
            <person name="Cao K."/>
        </authorList>
    </citation>
    <scope>NUCLEOTIDE SEQUENCE [LARGE SCALE GENOMIC DNA]</scope>
    <source>
        <strain evidence="3 4">MCCC 1K00696</strain>
    </source>
</reference>
<evidence type="ECO:0000313" key="3">
    <source>
        <dbReference type="EMBL" id="WYW54588.1"/>
    </source>
</evidence>
<dbReference type="InterPro" id="IPR036188">
    <property type="entry name" value="FAD/NAD-bd_sf"/>
</dbReference>
<name>A0ABZ2TP44_9FLAO</name>
<dbReference type="Gene3D" id="3.50.50.60">
    <property type="entry name" value="FAD/NAD(P)-binding domain"/>
    <property type="match status" value="1"/>
</dbReference>
<dbReference type="Pfam" id="PF07992">
    <property type="entry name" value="Pyr_redox_2"/>
    <property type="match status" value="1"/>
</dbReference>
<proteinExistence type="predicted"/>
<dbReference type="Proteomes" id="UP001491088">
    <property type="component" value="Chromosome"/>
</dbReference>
<gene>
    <name evidence="3" type="ORF">WG950_08615</name>
</gene>